<evidence type="ECO:0000256" key="4">
    <source>
        <dbReference type="ARBA" id="ARBA00022490"/>
    </source>
</evidence>
<evidence type="ECO:0000259" key="22">
    <source>
        <dbReference type="PROSITE" id="PS50067"/>
    </source>
</evidence>
<keyword evidence="26" id="KW-1185">Reference proteome</keyword>
<keyword evidence="8 19" id="KW-0547">Nucleotide-binding</keyword>
<dbReference type="PRINTS" id="PR00380">
    <property type="entry name" value="KINESINHEAVY"/>
</dbReference>
<feature type="coiled-coil region" evidence="20">
    <location>
        <begin position="501"/>
        <end position="644"/>
    </location>
</feature>
<dbReference type="GO" id="GO:0007018">
    <property type="term" value="P:microtubule-based movement"/>
    <property type="evidence" value="ECO:0007669"/>
    <property type="project" value="InterPro"/>
</dbReference>
<evidence type="ECO:0000256" key="7">
    <source>
        <dbReference type="ARBA" id="ARBA00022723"/>
    </source>
</evidence>
<dbReference type="InterPro" id="IPR028020">
    <property type="entry name" value="ASX_DEUBAD_dom"/>
</dbReference>
<keyword evidence="9" id="KW-0863">Zinc-finger</keyword>
<dbReference type="EMBL" id="JAHDVG010000467">
    <property type="protein sequence ID" value="KAH1182132.1"/>
    <property type="molecule type" value="Genomic_DNA"/>
</dbReference>
<feature type="region of interest" description="Disordered" evidence="21">
    <location>
        <begin position="1326"/>
        <end position="1376"/>
    </location>
</feature>
<comment type="similarity">
    <text evidence="3">Belongs to the Asx family.</text>
</comment>
<evidence type="ECO:0000256" key="17">
    <source>
        <dbReference type="ARBA" id="ARBA00023242"/>
    </source>
</evidence>
<evidence type="ECO:0000256" key="11">
    <source>
        <dbReference type="ARBA" id="ARBA00022840"/>
    </source>
</evidence>
<dbReference type="GO" id="GO:0003682">
    <property type="term" value="F:chromatin binding"/>
    <property type="evidence" value="ECO:0007669"/>
    <property type="project" value="TreeGrafter"/>
</dbReference>
<dbReference type="InterPro" id="IPR027417">
    <property type="entry name" value="P-loop_NTPase"/>
</dbReference>
<dbReference type="PROSITE" id="PS51916">
    <property type="entry name" value="DEUBAD"/>
    <property type="match status" value="1"/>
</dbReference>
<feature type="domain" description="DEUBAD" evidence="24">
    <location>
        <begin position="956"/>
        <end position="1065"/>
    </location>
</feature>
<keyword evidence="11 19" id="KW-0067">ATP-binding</keyword>
<dbReference type="GO" id="GO:0035517">
    <property type="term" value="C:PR-DUB complex"/>
    <property type="evidence" value="ECO:0007669"/>
    <property type="project" value="TreeGrafter"/>
</dbReference>
<dbReference type="InterPro" id="IPR024811">
    <property type="entry name" value="ASX/ASX-like"/>
</dbReference>
<feature type="domain" description="HTH HARE-type" evidence="23">
    <location>
        <begin position="713"/>
        <end position="787"/>
    </location>
</feature>
<feature type="compositionally biased region" description="Basic and acidic residues" evidence="21">
    <location>
        <begin position="1212"/>
        <end position="1226"/>
    </location>
</feature>
<dbReference type="Pfam" id="PF13919">
    <property type="entry name" value="ASXH"/>
    <property type="match status" value="1"/>
</dbReference>
<gene>
    <name evidence="25" type="ORF">KIL84_009886</name>
</gene>
<feature type="compositionally biased region" description="Polar residues" evidence="21">
    <location>
        <begin position="1766"/>
        <end position="1777"/>
    </location>
</feature>
<feature type="region of interest" description="Disordered" evidence="21">
    <location>
        <begin position="1206"/>
        <end position="1242"/>
    </location>
</feature>
<keyword evidence="7" id="KW-0479">Metal-binding</keyword>
<feature type="compositionally biased region" description="Low complexity" evidence="21">
    <location>
        <begin position="836"/>
        <end position="860"/>
    </location>
</feature>
<dbReference type="PROSITE" id="PS50067">
    <property type="entry name" value="KINESIN_MOTOR_2"/>
    <property type="match status" value="1"/>
</dbReference>
<evidence type="ECO:0000256" key="20">
    <source>
        <dbReference type="SAM" id="Coils"/>
    </source>
</evidence>
<feature type="region of interest" description="Disordered" evidence="21">
    <location>
        <begin position="1838"/>
        <end position="1942"/>
    </location>
</feature>
<name>A0A9D3XM02_9SAUR</name>
<keyword evidence="14" id="KW-0804">Transcription</keyword>
<dbReference type="GO" id="GO:0005874">
    <property type="term" value="C:microtubule"/>
    <property type="evidence" value="ECO:0007669"/>
    <property type="project" value="UniProtKB-KW"/>
</dbReference>
<dbReference type="InterPro" id="IPR026905">
    <property type="entry name" value="ASX-like_PHD"/>
</dbReference>
<dbReference type="SMART" id="SM00129">
    <property type="entry name" value="KISc"/>
    <property type="match status" value="1"/>
</dbReference>
<dbReference type="PANTHER" id="PTHR13578:SF19">
    <property type="entry name" value="POLYCOMB GROUP PROTEIN ASXL1"/>
    <property type="match status" value="1"/>
</dbReference>
<keyword evidence="4" id="KW-0963">Cytoplasm</keyword>
<evidence type="ECO:0000256" key="14">
    <source>
        <dbReference type="ARBA" id="ARBA00023163"/>
    </source>
</evidence>
<evidence type="ECO:0000256" key="19">
    <source>
        <dbReference type="PROSITE-ProRule" id="PRU00283"/>
    </source>
</evidence>
<evidence type="ECO:0000256" key="10">
    <source>
        <dbReference type="ARBA" id="ARBA00022833"/>
    </source>
</evidence>
<keyword evidence="12" id="KW-0805">Transcription regulation</keyword>
<evidence type="ECO:0000256" key="18">
    <source>
        <dbReference type="ARBA" id="ARBA00073261"/>
    </source>
</evidence>
<feature type="region of interest" description="Disordered" evidence="21">
    <location>
        <begin position="1066"/>
        <end position="1178"/>
    </location>
</feature>
<dbReference type="CDD" id="cd01371">
    <property type="entry name" value="KISc_KIF3"/>
    <property type="match status" value="1"/>
</dbReference>
<dbReference type="GO" id="GO:0008270">
    <property type="term" value="F:zinc ion binding"/>
    <property type="evidence" value="ECO:0007669"/>
    <property type="project" value="UniProtKB-KW"/>
</dbReference>
<evidence type="ECO:0000256" key="13">
    <source>
        <dbReference type="ARBA" id="ARBA00023054"/>
    </source>
</evidence>
<feature type="compositionally biased region" description="Low complexity" evidence="21">
    <location>
        <begin position="900"/>
        <end position="910"/>
    </location>
</feature>
<dbReference type="FunFam" id="3.40.850.10:FF:000017">
    <property type="entry name" value="Kinesin-like protein"/>
    <property type="match status" value="1"/>
</dbReference>
<evidence type="ECO:0000259" key="24">
    <source>
        <dbReference type="PROSITE" id="PS51916"/>
    </source>
</evidence>
<dbReference type="Pfam" id="PF13922">
    <property type="entry name" value="PHD_3"/>
    <property type="match status" value="1"/>
</dbReference>
<sequence length="2255" mass="249801">MAAPVVYGVCICMQRRDGSPCHAYVRVEAGGNWCYFASPNPKVAGTLEEGFQHSWPSWITRLSNLPTHCPVVMSKLKSSESVRVVVRCRPMNGKEKAASYDKVVDVDVKLGQVSVKNPRGTSHELPKTFTFDAVYDWNSKQFELYDETFRLLVDSVLQGFNGTIFAYGQTGTGKTYTMEGVRGDPEKRGVIPNSFDHIFTHISRSQNQQYLVRASYLEIYQEEIRDLLSKDQSKRLELKERPDTGVYVKDLSSFVTKSVKEIEHVMNVGNQNRSVGATNMNEHSSRSHAIFVITIECSEVGLDGENHIRVGKLNLVDLAGSERQAKTGAQGERLKEATKINLSLSALGNVISALVDGKSTHIPYRDSKLTRLLQDSLGGNAKTVMVANIGPASYNVEETLTTLRYANRAKNIKNKPRVNEDPKDALLREFQEEIARLKAQLEKRSVGKRKRRERRRDGGEEEEEDGEEGDEGDDKDDYWREQQEKLEIEKKAIVEDHSLVAEEKMRLLKEKEKKMEDLKREKEAAEMLGAKIKAMESKLLVGGKNIVDHTNEQQKILEQKRQEIAEQKRREREIQQQMESRDEETLELKETYSSLQQEVDIKTKKLKKLFSKLQAVKAEIHDLQEEHIKERQELEQTQNELTRELKLKHLIIENFIPLEEKNKIMNRSFFDEEEDQWKLHPITRLDNQQMMKRPVSAVGYKRPLSQHARMSMMIRPEARYRVLENYSDAPMTPKQILQVIEAEGLKEMSGTSPLACLNAMLHSNSRGGDGLFYKLPGRISLFTLKKDALQWSRNLSVAEGEEMDDAIDAESCGSNEASTVSGDNDVSLDETSSNASCSTESQSKSLSTSRESCRSTSQTSKQKKKTGVMLPRVVLTPLKVNGAHMESASGFTGRHADGESSSTSSSSSSSLALLNATMRSRTEITRDPPQLLRGIRKPAAGQMKRNRGEDIDFETPGSILVNTNLRALINSRTFNILPPHFQQQLLFLLPEVDRQMGADGLMRLSGSALNNEFFTHAAQSWRERLADGEFTHEMQVRIRQEMEKEKKVEQWKEKFFEDYYGQKLGLTREESQQQNSVQEDAENRTGLSVQGEAAKPQHGPSTRQRDGHFKKRSRPDLRCRARRSLYKIREPDQTETPKETASVGPDSSFHKETKAEVDLGGEDLRGSSSASLKPESSELLFSPEASRLHSKMEDLSFAATSVNRIPSLPQENLDRESKDQKRKCFEEAASTSFPEKKPRLEDRQSFRNTIESVHSEKPQPTKEEPKVPPIRIQLSRIKPPWVVKGQPAYQICPRIIPNTESPGRGRTGARTLADIKARALQARAQREAATAAIGGGGGPGGGGNSTDKGGGGGESSSHTEYRRSKRTHGKCASDLQRTQLLPPLHLDGEKTNFAEVAVQVAKINVCQPAKQDPYIPNGEGAFILEHAADVISGGTEDVAQHTDSLANSQLGDALTGPSFDTAASLRQEENLEQCLHDIRTENTPHIASQEGQSNKQECRVPPENGLFCSQVQGSAVYLIDDINVVPRIEDVGIPIELNCSSPMKETSSNNCSLTPEFSSDGKERHEPEIEATFNGSNPPKGKCVTDHDGSKMNNIGMENMGSELHAFTHLQTGKQHESELQNGEQNKGSLVKPFSLGGLTVQNGIGTSEKLPHLWERPSGANTENVCQRLRETQGFKTNGDEEIQSTHSETTDTASDFEADLTDENVEVDICFRNVHLKEATGKGDATHKRNTERDEGIRSDSSVKTESLPYMVDLPSVTMVSNVSQPQRWAPNTTLPQKPSKKPPGSSRPISSVEANNPLVMQLLKGNLSLEKVLPVSHASIKLEITESLLDRPSENHSLQVQGSSNCCFGQESSQDVGINTSDLSRSDDFHSPSALRDPQKTQCNSGLVLPKTESLENQPDVPDKLSKVGPNLSSSDQLASMVSGPQKPTELGPRERTSSSCSFEDQKELPLVHGVPQHNPLTNTITSESPEKLNPPAAPRFLSPNVTSLGPNQIGGASINKNCVGIQGKKLFGSGFPCNTATRLHHPRALEHIGTMGTTSPTKLIPLNKSSASGEGAPTVREDWPSKQHANTLGGIKNENVLACGGPAKGNVKNRKDVAHNPVELMEHLQSVPLVMDLPFFKLPREPGKGLNQPLEPSSIPSQLNIKQAFYGKLSKLQLHSTSFNYSSNTTPAFPRSLAGSVMQLSHKANFAANHNTSLSVQMFADSSSVEEISLKCSCSLKAMIMCKGCGAFCHDDCIGPSKLCVLCLVVR</sequence>
<dbReference type="InterPro" id="IPR007759">
    <property type="entry name" value="Asxl_HARE-HTH"/>
</dbReference>
<dbReference type="PROSITE" id="PS00411">
    <property type="entry name" value="KINESIN_MOTOR_1"/>
    <property type="match status" value="1"/>
</dbReference>
<evidence type="ECO:0000256" key="2">
    <source>
        <dbReference type="ARBA" id="ARBA00004245"/>
    </source>
</evidence>
<feature type="region of interest" description="Disordered" evidence="21">
    <location>
        <begin position="811"/>
        <end position="870"/>
    </location>
</feature>
<feature type="compositionally biased region" description="Basic and acidic residues" evidence="21">
    <location>
        <begin position="1148"/>
        <end position="1165"/>
    </location>
</feature>
<evidence type="ECO:0000256" key="6">
    <source>
        <dbReference type="ARBA" id="ARBA00022701"/>
    </source>
</evidence>
<dbReference type="InterPro" id="IPR044867">
    <property type="entry name" value="DEUBAD_dom"/>
</dbReference>
<comment type="caution">
    <text evidence="25">The sequence shown here is derived from an EMBL/GenBank/DDBJ whole genome shotgun (WGS) entry which is preliminary data.</text>
</comment>
<dbReference type="GO" id="GO:0060271">
    <property type="term" value="P:cilium assembly"/>
    <property type="evidence" value="ECO:0007669"/>
    <property type="project" value="UniProtKB-ARBA"/>
</dbReference>
<dbReference type="PANTHER" id="PTHR13578">
    <property type="entry name" value="ADDITIONAL SEX COMBS LIKE PROTEIN ASXL"/>
    <property type="match status" value="1"/>
</dbReference>
<dbReference type="GO" id="GO:0005871">
    <property type="term" value="C:kinesin complex"/>
    <property type="evidence" value="ECO:0007669"/>
    <property type="project" value="UniProtKB-ARBA"/>
</dbReference>
<dbReference type="GO" id="GO:0009887">
    <property type="term" value="P:animal organ morphogenesis"/>
    <property type="evidence" value="ECO:0007669"/>
    <property type="project" value="TreeGrafter"/>
</dbReference>
<keyword evidence="17" id="KW-0539">Nucleus</keyword>
<keyword evidence="5" id="KW-0678">Repressor</keyword>
<dbReference type="InterPro" id="IPR019821">
    <property type="entry name" value="Kinesin_motor_CS"/>
</dbReference>
<dbReference type="Proteomes" id="UP000827986">
    <property type="component" value="Unassembled WGS sequence"/>
</dbReference>
<keyword evidence="10" id="KW-0862">Zinc</keyword>
<keyword evidence="13 20" id="KW-0175">Coiled coil</keyword>
<protein>
    <recommendedName>
        <fullName evidence="18">Kinesin-like protein KIF3B</fullName>
    </recommendedName>
</protein>
<comment type="subcellular location">
    <subcellularLocation>
        <location evidence="2">Cytoplasm</location>
        <location evidence="2">Cytoskeleton</location>
    </subcellularLocation>
    <subcellularLocation>
        <location evidence="1">Nucleus</location>
    </subcellularLocation>
</comment>
<evidence type="ECO:0000259" key="23">
    <source>
        <dbReference type="PROSITE" id="PS51913"/>
    </source>
</evidence>
<dbReference type="GO" id="GO:0042975">
    <property type="term" value="F:peroxisome proliferator activated receptor binding"/>
    <property type="evidence" value="ECO:0007669"/>
    <property type="project" value="TreeGrafter"/>
</dbReference>
<feature type="compositionally biased region" description="Polar residues" evidence="21">
    <location>
        <begin position="812"/>
        <end position="835"/>
    </location>
</feature>
<comment type="similarity">
    <text evidence="19">Belongs to the TRAFAC class myosin-kinesin ATPase superfamily. Kinesin family.</text>
</comment>
<dbReference type="Gene3D" id="3.40.850.10">
    <property type="entry name" value="Kinesin motor domain"/>
    <property type="match status" value="1"/>
</dbReference>
<evidence type="ECO:0000256" key="9">
    <source>
        <dbReference type="ARBA" id="ARBA00022771"/>
    </source>
</evidence>
<evidence type="ECO:0000256" key="15">
    <source>
        <dbReference type="ARBA" id="ARBA00023175"/>
    </source>
</evidence>
<evidence type="ECO:0000256" key="12">
    <source>
        <dbReference type="ARBA" id="ARBA00023015"/>
    </source>
</evidence>
<evidence type="ECO:0000313" key="25">
    <source>
        <dbReference type="EMBL" id="KAH1182132.1"/>
    </source>
</evidence>
<dbReference type="GO" id="GO:0003777">
    <property type="term" value="F:microtubule motor activity"/>
    <property type="evidence" value="ECO:0007669"/>
    <property type="project" value="InterPro"/>
</dbReference>
<feature type="compositionally biased region" description="Low complexity" evidence="21">
    <location>
        <begin position="1785"/>
        <end position="1794"/>
    </location>
</feature>
<feature type="compositionally biased region" description="Low complexity" evidence="21">
    <location>
        <begin position="1167"/>
        <end position="1178"/>
    </location>
</feature>
<feature type="compositionally biased region" description="Polar residues" evidence="21">
    <location>
        <begin position="1914"/>
        <end position="1923"/>
    </location>
</feature>
<keyword evidence="6" id="KW-0493">Microtubule</keyword>
<evidence type="ECO:0000256" key="3">
    <source>
        <dbReference type="ARBA" id="ARBA00006391"/>
    </source>
</evidence>
<feature type="compositionally biased region" description="Gly residues" evidence="21">
    <location>
        <begin position="1333"/>
        <end position="1354"/>
    </location>
</feature>
<keyword evidence="16" id="KW-0206">Cytoskeleton</keyword>
<accession>A0A9D3XM02</accession>
<feature type="region of interest" description="Disordered" evidence="21">
    <location>
        <begin position="1723"/>
        <end position="1746"/>
    </location>
</feature>
<dbReference type="PROSITE" id="PS51913">
    <property type="entry name" value="HTH_HARE"/>
    <property type="match status" value="1"/>
</dbReference>
<dbReference type="SUPFAM" id="SSF52540">
    <property type="entry name" value="P-loop containing nucleoside triphosphate hydrolases"/>
    <property type="match status" value="1"/>
</dbReference>
<dbReference type="InterPro" id="IPR001752">
    <property type="entry name" value="Kinesin_motor_dom"/>
</dbReference>
<feature type="region of interest" description="Disordered" evidence="21">
    <location>
        <begin position="888"/>
        <end position="950"/>
    </location>
</feature>
<evidence type="ECO:0000256" key="1">
    <source>
        <dbReference type="ARBA" id="ARBA00004123"/>
    </source>
</evidence>
<evidence type="ECO:0000256" key="5">
    <source>
        <dbReference type="ARBA" id="ARBA00022491"/>
    </source>
</evidence>
<feature type="domain" description="Kinesin motor" evidence="22">
    <location>
        <begin position="81"/>
        <end position="412"/>
    </location>
</feature>
<feature type="compositionally biased region" description="Basic and acidic residues" evidence="21">
    <location>
        <begin position="1127"/>
        <end position="1138"/>
    </location>
</feature>
<dbReference type="GO" id="GO:0005524">
    <property type="term" value="F:ATP binding"/>
    <property type="evidence" value="ECO:0007669"/>
    <property type="project" value="UniProtKB-UniRule"/>
</dbReference>
<dbReference type="GO" id="GO:0045944">
    <property type="term" value="P:positive regulation of transcription by RNA polymerase II"/>
    <property type="evidence" value="ECO:0007669"/>
    <property type="project" value="TreeGrafter"/>
</dbReference>
<reference evidence="25" key="1">
    <citation type="submission" date="2021-09" db="EMBL/GenBank/DDBJ databases">
        <title>The genome of Mauremys mutica provides insights into the evolution of semi-aquatic lifestyle.</title>
        <authorList>
            <person name="Gong S."/>
            <person name="Gao Y."/>
        </authorList>
    </citation>
    <scope>NUCLEOTIDE SEQUENCE</scope>
    <source>
        <strain evidence="25">MM-2020</strain>
        <tissue evidence="25">Muscle</tissue>
    </source>
</reference>
<dbReference type="InterPro" id="IPR036961">
    <property type="entry name" value="Kinesin_motor_dom_sf"/>
</dbReference>
<evidence type="ECO:0000256" key="8">
    <source>
        <dbReference type="ARBA" id="ARBA00022741"/>
    </source>
</evidence>
<evidence type="ECO:0000256" key="16">
    <source>
        <dbReference type="ARBA" id="ARBA00023212"/>
    </source>
</evidence>
<dbReference type="Pfam" id="PF00225">
    <property type="entry name" value="Kinesin"/>
    <property type="match status" value="1"/>
</dbReference>
<feature type="compositionally biased region" description="Polar residues" evidence="21">
    <location>
        <begin position="1838"/>
        <end position="1866"/>
    </location>
</feature>
<feature type="compositionally biased region" description="Basic and acidic residues" evidence="21">
    <location>
        <begin position="1723"/>
        <end position="1745"/>
    </location>
</feature>
<dbReference type="GO" id="GO:0008017">
    <property type="term" value="F:microtubule binding"/>
    <property type="evidence" value="ECO:0007669"/>
    <property type="project" value="InterPro"/>
</dbReference>
<keyword evidence="15 19" id="KW-0505">Motor protein</keyword>
<organism evidence="25 26">
    <name type="scientific">Mauremys mutica</name>
    <name type="common">yellowpond turtle</name>
    <dbReference type="NCBI Taxonomy" id="74926"/>
    <lineage>
        <taxon>Eukaryota</taxon>
        <taxon>Metazoa</taxon>
        <taxon>Chordata</taxon>
        <taxon>Craniata</taxon>
        <taxon>Vertebrata</taxon>
        <taxon>Euteleostomi</taxon>
        <taxon>Archelosauria</taxon>
        <taxon>Testudinata</taxon>
        <taxon>Testudines</taxon>
        <taxon>Cryptodira</taxon>
        <taxon>Durocryptodira</taxon>
        <taxon>Testudinoidea</taxon>
        <taxon>Geoemydidae</taxon>
        <taxon>Geoemydinae</taxon>
        <taxon>Mauremys</taxon>
    </lineage>
</organism>
<dbReference type="GO" id="GO:0003677">
    <property type="term" value="F:DNA binding"/>
    <property type="evidence" value="ECO:0007669"/>
    <property type="project" value="InterPro"/>
</dbReference>
<feature type="region of interest" description="Disordered" evidence="21">
    <location>
        <begin position="445"/>
        <end position="477"/>
    </location>
</feature>
<evidence type="ECO:0000256" key="21">
    <source>
        <dbReference type="SAM" id="MobiDB-lite"/>
    </source>
</evidence>
<feature type="binding site" evidence="19">
    <location>
        <begin position="168"/>
        <end position="175"/>
    </location>
    <ligand>
        <name>ATP</name>
        <dbReference type="ChEBI" id="CHEBI:30616"/>
    </ligand>
</feature>
<proteinExistence type="inferred from homology"/>
<evidence type="ECO:0000313" key="26">
    <source>
        <dbReference type="Proteomes" id="UP000827986"/>
    </source>
</evidence>
<dbReference type="Pfam" id="PF05066">
    <property type="entry name" value="HARE-HTH"/>
    <property type="match status" value="1"/>
</dbReference>
<feature type="region of interest" description="Disordered" evidence="21">
    <location>
        <begin position="1766"/>
        <end position="1795"/>
    </location>
</feature>
<feature type="compositionally biased region" description="Acidic residues" evidence="21">
    <location>
        <begin position="459"/>
        <end position="476"/>
    </location>
</feature>